<evidence type="ECO:0000313" key="3">
    <source>
        <dbReference type="EMBL" id="SDZ55602.1"/>
    </source>
</evidence>
<feature type="compositionally biased region" description="Basic and acidic residues" evidence="1">
    <location>
        <begin position="23"/>
        <end position="32"/>
    </location>
</feature>
<dbReference type="AlphaFoldDB" id="A0A1H3TZU1"/>
<feature type="transmembrane region" description="Helical" evidence="2">
    <location>
        <begin position="128"/>
        <end position="147"/>
    </location>
</feature>
<proteinExistence type="predicted"/>
<dbReference type="EMBL" id="FNOK01000098">
    <property type="protein sequence ID" value="SDZ55602.1"/>
    <property type="molecule type" value="Genomic_DNA"/>
</dbReference>
<feature type="transmembrane region" description="Helical" evidence="2">
    <location>
        <begin position="91"/>
        <end position="116"/>
    </location>
</feature>
<sequence>MPPDVPAGEPGQSWSRGARTARASRDQREAIVSDRPASTKRGARRLSPRAYKLWSTVHLVVASAWLGVTAAKLVLGLAAVLTGAPPRAQSLYLAVDAVDVTFPPLAIATLLSGVVLSMGTRWGLLRHYWVVTKLVLTVAVIVTAVQLEDRYVRRAVPALEWRDGGTFFDAQPWSAGLLLALPVVHLIMLVAATVLSVYKPWGKTRKAAARPPVRRGVEAR</sequence>
<organism evidence="3 4">
    <name type="scientific">Saccharopolyspora shandongensis</name>
    <dbReference type="NCBI Taxonomy" id="418495"/>
    <lineage>
        <taxon>Bacteria</taxon>
        <taxon>Bacillati</taxon>
        <taxon>Actinomycetota</taxon>
        <taxon>Actinomycetes</taxon>
        <taxon>Pseudonocardiales</taxon>
        <taxon>Pseudonocardiaceae</taxon>
        <taxon>Saccharopolyspora</taxon>
    </lineage>
</organism>
<reference evidence="4" key="1">
    <citation type="submission" date="2016-10" db="EMBL/GenBank/DDBJ databases">
        <authorList>
            <person name="Varghese N."/>
            <person name="Submissions S."/>
        </authorList>
    </citation>
    <scope>NUCLEOTIDE SEQUENCE [LARGE SCALE GENOMIC DNA]</scope>
    <source>
        <strain evidence="4">CGMCC 4.3530</strain>
    </source>
</reference>
<evidence type="ECO:0000256" key="2">
    <source>
        <dbReference type="SAM" id="Phobius"/>
    </source>
</evidence>
<accession>A0A1H3TZU1</accession>
<dbReference type="Proteomes" id="UP000199529">
    <property type="component" value="Unassembled WGS sequence"/>
</dbReference>
<dbReference type="STRING" id="418495.SAMN05216215_10988"/>
<feature type="transmembrane region" description="Helical" evidence="2">
    <location>
        <begin position="177"/>
        <end position="198"/>
    </location>
</feature>
<name>A0A1H3TZU1_9PSEU</name>
<keyword evidence="2" id="KW-0812">Transmembrane</keyword>
<keyword evidence="2" id="KW-0472">Membrane</keyword>
<evidence type="ECO:0000313" key="4">
    <source>
        <dbReference type="Proteomes" id="UP000199529"/>
    </source>
</evidence>
<feature type="region of interest" description="Disordered" evidence="1">
    <location>
        <begin position="1"/>
        <end position="41"/>
    </location>
</feature>
<keyword evidence="4" id="KW-1185">Reference proteome</keyword>
<protein>
    <submittedName>
        <fullName evidence="3">Uncharacterized protein</fullName>
    </submittedName>
</protein>
<gene>
    <name evidence="3" type="ORF">SAMN05216215_10988</name>
</gene>
<feature type="transmembrane region" description="Helical" evidence="2">
    <location>
        <begin position="53"/>
        <end position="79"/>
    </location>
</feature>
<keyword evidence="2" id="KW-1133">Transmembrane helix</keyword>
<evidence type="ECO:0000256" key="1">
    <source>
        <dbReference type="SAM" id="MobiDB-lite"/>
    </source>
</evidence>